<dbReference type="AlphaFoldDB" id="A0A1B6HJC9"/>
<sequence>AKKALILQQIEGLKTIVKSKDDSNLGSILSTLTDEYGLADAKNIKGEFCSAVLGRIMHKDVTDAVVDILANKEPSELDYVRKSGIVANYLLQKGIDLIRDMNFSKEELE</sequence>
<dbReference type="EMBL" id="GECU01032906">
    <property type="protein sequence ID" value="JAS74800.1"/>
    <property type="molecule type" value="Transcribed_RNA"/>
</dbReference>
<reference evidence="1" key="1">
    <citation type="submission" date="2015-11" db="EMBL/GenBank/DDBJ databases">
        <title>De novo transcriptome assembly of four potential Pierce s Disease insect vectors from Arizona vineyards.</title>
        <authorList>
            <person name="Tassone E.E."/>
        </authorList>
    </citation>
    <scope>NUCLEOTIDE SEQUENCE</scope>
</reference>
<name>A0A1B6HJC9_9HEMI</name>
<evidence type="ECO:0000313" key="1">
    <source>
        <dbReference type="EMBL" id="JAS74800.1"/>
    </source>
</evidence>
<feature type="non-terminal residue" evidence="1">
    <location>
        <position position="109"/>
    </location>
</feature>
<organism evidence="1">
    <name type="scientific">Homalodisca liturata</name>
    <dbReference type="NCBI Taxonomy" id="320908"/>
    <lineage>
        <taxon>Eukaryota</taxon>
        <taxon>Metazoa</taxon>
        <taxon>Ecdysozoa</taxon>
        <taxon>Arthropoda</taxon>
        <taxon>Hexapoda</taxon>
        <taxon>Insecta</taxon>
        <taxon>Pterygota</taxon>
        <taxon>Neoptera</taxon>
        <taxon>Paraneoptera</taxon>
        <taxon>Hemiptera</taxon>
        <taxon>Auchenorrhyncha</taxon>
        <taxon>Membracoidea</taxon>
        <taxon>Cicadellidae</taxon>
        <taxon>Cicadellinae</taxon>
        <taxon>Proconiini</taxon>
        <taxon>Homalodisca</taxon>
    </lineage>
</organism>
<protein>
    <submittedName>
        <fullName evidence="1">Uncharacterized protein</fullName>
    </submittedName>
</protein>
<accession>A0A1B6HJC9</accession>
<proteinExistence type="predicted"/>
<feature type="non-terminal residue" evidence="1">
    <location>
        <position position="1"/>
    </location>
</feature>
<gene>
    <name evidence="1" type="ORF">g.58420</name>
</gene>